<name>A0A7J7IX62_BUGNE</name>
<gene>
    <name evidence="2" type="ORF">EB796_023675</name>
</gene>
<dbReference type="EMBL" id="VXIV02003347">
    <property type="protein sequence ID" value="KAF6017994.1"/>
    <property type="molecule type" value="Genomic_DNA"/>
</dbReference>
<accession>A0A7J7IX62</accession>
<feature type="compositionally biased region" description="Polar residues" evidence="1">
    <location>
        <begin position="190"/>
        <end position="204"/>
    </location>
</feature>
<evidence type="ECO:0000313" key="3">
    <source>
        <dbReference type="Proteomes" id="UP000593567"/>
    </source>
</evidence>
<dbReference type="Proteomes" id="UP000593567">
    <property type="component" value="Unassembled WGS sequence"/>
</dbReference>
<sequence length="390" mass="42656">MKLDKFGNVNGMEVFALSRESRALVSGILLSAVKVERVDKQTGGLYDKLYLCLNYLLTECIKSCSGKSSAPTGLYRQYRSLLAAEVVLLMCYVPSFSEYMHKEPGVMSLVTCATNDAQIISNVLTLKESLQRQEAGALEQIQALGQFIQSAVMFSLSRTPGNVSGLKGQSAEQKIFSKRPLPKRPMSGPVFSSTYHTRGKTSPNVKPPRVISAKPKPAKQPDVGETVLTSPQCLARVVSLPQPDIALVLLEMIPVNGGMKSKPQSFEEHYAYIDTKELEWDAARFYWKPKGTAGNRVTLHYVEDASLLTRPLSQLDDTSIHHHSSGGVTSITVPMPVNTTERTSLMLDLDTHQDPLTVSPAKPGSVPAPSPSTHHLGYSHQPDQLLPPLT</sequence>
<comment type="caution">
    <text evidence="2">The sequence shown here is derived from an EMBL/GenBank/DDBJ whole genome shotgun (WGS) entry which is preliminary data.</text>
</comment>
<organism evidence="2 3">
    <name type="scientific">Bugula neritina</name>
    <name type="common">Brown bryozoan</name>
    <name type="synonym">Sertularia neritina</name>
    <dbReference type="NCBI Taxonomy" id="10212"/>
    <lineage>
        <taxon>Eukaryota</taxon>
        <taxon>Metazoa</taxon>
        <taxon>Spiralia</taxon>
        <taxon>Lophotrochozoa</taxon>
        <taxon>Bryozoa</taxon>
        <taxon>Gymnolaemata</taxon>
        <taxon>Cheilostomatida</taxon>
        <taxon>Flustrina</taxon>
        <taxon>Buguloidea</taxon>
        <taxon>Bugulidae</taxon>
        <taxon>Bugula</taxon>
    </lineage>
</organism>
<reference evidence="2" key="1">
    <citation type="submission" date="2020-06" db="EMBL/GenBank/DDBJ databases">
        <title>Draft genome of Bugula neritina, a colonial animal packing powerful symbionts and potential medicines.</title>
        <authorList>
            <person name="Rayko M."/>
        </authorList>
    </citation>
    <scope>NUCLEOTIDE SEQUENCE [LARGE SCALE GENOMIC DNA]</scope>
    <source>
        <strain evidence="2">Kwan_BN1</strain>
    </source>
</reference>
<feature type="region of interest" description="Disordered" evidence="1">
    <location>
        <begin position="187"/>
        <end position="224"/>
    </location>
</feature>
<protein>
    <submittedName>
        <fullName evidence="2">Uncharacterized protein</fullName>
    </submittedName>
</protein>
<keyword evidence="3" id="KW-1185">Reference proteome</keyword>
<evidence type="ECO:0000313" key="2">
    <source>
        <dbReference type="EMBL" id="KAF6017994.1"/>
    </source>
</evidence>
<dbReference type="AlphaFoldDB" id="A0A7J7IX62"/>
<dbReference type="OrthoDB" id="5954088at2759"/>
<feature type="region of interest" description="Disordered" evidence="1">
    <location>
        <begin position="353"/>
        <end position="390"/>
    </location>
</feature>
<proteinExistence type="predicted"/>
<evidence type="ECO:0000256" key="1">
    <source>
        <dbReference type="SAM" id="MobiDB-lite"/>
    </source>
</evidence>